<gene>
    <name evidence="3" type="ORF">SPARVUS_LOCUS16080694</name>
</gene>
<dbReference type="InterPro" id="IPR050098">
    <property type="entry name" value="TFPI/VKTCI-like"/>
</dbReference>
<evidence type="ECO:0000313" key="4">
    <source>
        <dbReference type="Proteomes" id="UP001162483"/>
    </source>
</evidence>
<dbReference type="PRINTS" id="PR00759">
    <property type="entry name" value="BASICPTASE"/>
</dbReference>
<evidence type="ECO:0000313" key="3">
    <source>
        <dbReference type="EMBL" id="CAI9621035.1"/>
    </source>
</evidence>
<reference evidence="3" key="1">
    <citation type="submission" date="2023-05" db="EMBL/GenBank/DDBJ databases">
        <authorList>
            <person name="Stuckert A."/>
        </authorList>
    </citation>
    <scope>NUCLEOTIDE SEQUENCE</scope>
</reference>
<organism evidence="3 4">
    <name type="scientific">Staurois parvus</name>
    <dbReference type="NCBI Taxonomy" id="386267"/>
    <lineage>
        <taxon>Eukaryota</taxon>
        <taxon>Metazoa</taxon>
        <taxon>Chordata</taxon>
        <taxon>Craniata</taxon>
        <taxon>Vertebrata</taxon>
        <taxon>Euteleostomi</taxon>
        <taxon>Amphibia</taxon>
        <taxon>Batrachia</taxon>
        <taxon>Anura</taxon>
        <taxon>Neobatrachia</taxon>
        <taxon>Ranoidea</taxon>
        <taxon>Ranidae</taxon>
        <taxon>Staurois</taxon>
    </lineage>
</organism>
<dbReference type="PANTHER" id="PTHR10083:SF374">
    <property type="entry name" value="BPTI_KUNITZ INHIBITOR DOMAIN-CONTAINING PROTEIN"/>
    <property type="match status" value="1"/>
</dbReference>
<evidence type="ECO:0000259" key="2">
    <source>
        <dbReference type="PROSITE" id="PS50279"/>
    </source>
</evidence>
<feature type="domain" description="BPTI/Kunitz inhibitor" evidence="2">
    <location>
        <begin position="1"/>
        <end position="38"/>
    </location>
</feature>
<dbReference type="EMBL" id="CATNWA010021021">
    <property type="protein sequence ID" value="CAI9621035.1"/>
    <property type="molecule type" value="Genomic_DNA"/>
</dbReference>
<sequence length="71" mass="8277">MKRYYFDRTTNSCRTFTYGGCLGNGNNFKTKFECQHACMTGIFSLFHHCMLLSMDSFQLSSNLNSTLLFFF</sequence>
<dbReference type="PROSITE" id="PS00280">
    <property type="entry name" value="BPTI_KUNITZ_1"/>
    <property type="match status" value="1"/>
</dbReference>
<dbReference type="Pfam" id="PF00014">
    <property type="entry name" value="Kunitz_BPTI"/>
    <property type="match status" value="1"/>
</dbReference>
<evidence type="ECO:0000256" key="1">
    <source>
        <dbReference type="ARBA" id="ARBA00023157"/>
    </source>
</evidence>
<dbReference type="SMART" id="SM00131">
    <property type="entry name" value="KU"/>
    <property type="match status" value="1"/>
</dbReference>
<dbReference type="SUPFAM" id="SSF57362">
    <property type="entry name" value="BPTI-like"/>
    <property type="match status" value="1"/>
</dbReference>
<dbReference type="InterPro" id="IPR020901">
    <property type="entry name" value="Prtase_inh_Kunz-CS"/>
</dbReference>
<name>A0ABN9HH28_9NEOB</name>
<keyword evidence="4" id="KW-1185">Reference proteome</keyword>
<keyword evidence="1" id="KW-1015">Disulfide bond</keyword>
<proteinExistence type="predicted"/>
<protein>
    <recommendedName>
        <fullName evidence="2">BPTI/Kunitz inhibitor domain-containing protein</fullName>
    </recommendedName>
</protein>
<dbReference type="PANTHER" id="PTHR10083">
    <property type="entry name" value="KUNITZ-TYPE PROTEASE INHIBITOR-RELATED"/>
    <property type="match status" value="1"/>
</dbReference>
<accession>A0ABN9HH28</accession>
<dbReference type="CDD" id="cd00109">
    <property type="entry name" value="Kunitz-type"/>
    <property type="match status" value="1"/>
</dbReference>
<dbReference type="InterPro" id="IPR002223">
    <property type="entry name" value="Kunitz_BPTI"/>
</dbReference>
<dbReference type="InterPro" id="IPR036880">
    <property type="entry name" value="Kunitz_BPTI_sf"/>
</dbReference>
<dbReference type="Gene3D" id="4.10.410.10">
    <property type="entry name" value="Pancreatic trypsin inhibitor Kunitz domain"/>
    <property type="match status" value="1"/>
</dbReference>
<dbReference type="Proteomes" id="UP001162483">
    <property type="component" value="Unassembled WGS sequence"/>
</dbReference>
<comment type="caution">
    <text evidence="3">The sequence shown here is derived from an EMBL/GenBank/DDBJ whole genome shotgun (WGS) entry which is preliminary data.</text>
</comment>
<dbReference type="PROSITE" id="PS50279">
    <property type="entry name" value="BPTI_KUNITZ_2"/>
    <property type="match status" value="1"/>
</dbReference>